<proteinExistence type="inferred from homology"/>
<dbReference type="OrthoDB" id="432645at2759"/>
<dbReference type="EMBL" id="MU004246">
    <property type="protein sequence ID" value="KAF2663257.1"/>
    <property type="molecule type" value="Genomic_DNA"/>
</dbReference>
<keyword evidence="2" id="KW-0689">Ribosomal protein</keyword>
<dbReference type="GO" id="GO:0006412">
    <property type="term" value="P:translation"/>
    <property type="evidence" value="ECO:0007669"/>
    <property type="project" value="InterPro"/>
</dbReference>
<protein>
    <recommendedName>
        <fullName evidence="6">Ribosomal protein L19</fullName>
    </recommendedName>
</protein>
<dbReference type="InterPro" id="IPR038657">
    <property type="entry name" value="Ribosomal_bL19_sf"/>
</dbReference>
<keyword evidence="3" id="KW-0687">Ribonucleoprotein</keyword>
<gene>
    <name evidence="4" type="ORF">BT63DRAFT_461369</name>
</gene>
<evidence type="ECO:0008006" key="6">
    <source>
        <dbReference type="Google" id="ProtNLM"/>
    </source>
</evidence>
<dbReference type="Pfam" id="PF01245">
    <property type="entry name" value="Ribosomal_L19"/>
    <property type="match status" value="1"/>
</dbReference>
<organism evidence="4 5">
    <name type="scientific">Microthyrium microscopicum</name>
    <dbReference type="NCBI Taxonomy" id="703497"/>
    <lineage>
        <taxon>Eukaryota</taxon>
        <taxon>Fungi</taxon>
        <taxon>Dikarya</taxon>
        <taxon>Ascomycota</taxon>
        <taxon>Pezizomycotina</taxon>
        <taxon>Dothideomycetes</taxon>
        <taxon>Dothideomycetes incertae sedis</taxon>
        <taxon>Microthyriales</taxon>
        <taxon>Microthyriaceae</taxon>
        <taxon>Microthyrium</taxon>
    </lineage>
</organism>
<evidence type="ECO:0000313" key="4">
    <source>
        <dbReference type="EMBL" id="KAF2663257.1"/>
    </source>
</evidence>
<reference evidence="4" key="1">
    <citation type="journal article" date="2020" name="Stud. Mycol.">
        <title>101 Dothideomycetes genomes: a test case for predicting lifestyles and emergence of pathogens.</title>
        <authorList>
            <person name="Haridas S."/>
            <person name="Albert R."/>
            <person name="Binder M."/>
            <person name="Bloem J."/>
            <person name="Labutti K."/>
            <person name="Salamov A."/>
            <person name="Andreopoulos B."/>
            <person name="Baker S."/>
            <person name="Barry K."/>
            <person name="Bills G."/>
            <person name="Bluhm B."/>
            <person name="Cannon C."/>
            <person name="Castanera R."/>
            <person name="Culley D."/>
            <person name="Daum C."/>
            <person name="Ezra D."/>
            <person name="Gonzalez J."/>
            <person name="Henrissat B."/>
            <person name="Kuo A."/>
            <person name="Liang C."/>
            <person name="Lipzen A."/>
            <person name="Lutzoni F."/>
            <person name="Magnuson J."/>
            <person name="Mondo S."/>
            <person name="Nolan M."/>
            <person name="Ohm R."/>
            <person name="Pangilinan J."/>
            <person name="Park H.-J."/>
            <person name="Ramirez L."/>
            <person name="Alfaro M."/>
            <person name="Sun H."/>
            <person name="Tritt A."/>
            <person name="Yoshinaga Y."/>
            <person name="Zwiers L.-H."/>
            <person name="Turgeon B."/>
            <person name="Goodwin S."/>
            <person name="Spatafora J."/>
            <person name="Crous P."/>
            <person name="Grigoriev I."/>
        </authorList>
    </citation>
    <scope>NUCLEOTIDE SEQUENCE</scope>
    <source>
        <strain evidence="4">CBS 115976</strain>
    </source>
</reference>
<dbReference type="PANTHER" id="PTHR15680">
    <property type="entry name" value="RIBOSOMAL PROTEIN L19"/>
    <property type="match status" value="1"/>
</dbReference>
<dbReference type="AlphaFoldDB" id="A0A6A6TVQ4"/>
<dbReference type="SUPFAM" id="SSF50104">
    <property type="entry name" value="Translation proteins SH3-like domain"/>
    <property type="match status" value="1"/>
</dbReference>
<accession>A0A6A6TVQ4</accession>
<evidence type="ECO:0000256" key="1">
    <source>
        <dbReference type="ARBA" id="ARBA00005781"/>
    </source>
</evidence>
<dbReference type="InterPro" id="IPR001857">
    <property type="entry name" value="Ribosomal_bL19"/>
</dbReference>
<dbReference type="GO" id="GO:0003735">
    <property type="term" value="F:structural constituent of ribosome"/>
    <property type="evidence" value="ECO:0007669"/>
    <property type="project" value="InterPro"/>
</dbReference>
<name>A0A6A6TVQ4_9PEZI</name>
<dbReference type="PANTHER" id="PTHR15680:SF9">
    <property type="entry name" value="LARGE RIBOSOMAL SUBUNIT PROTEIN BL19M"/>
    <property type="match status" value="1"/>
</dbReference>
<evidence type="ECO:0000313" key="5">
    <source>
        <dbReference type="Proteomes" id="UP000799302"/>
    </source>
</evidence>
<dbReference type="Proteomes" id="UP000799302">
    <property type="component" value="Unassembled WGS sequence"/>
</dbReference>
<comment type="similarity">
    <text evidence="1">Belongs to the bacterial ribosomal protein bL19 family.</text>
</comment>
<sequence length="282" mass="32002">MSPSNMPILRSYFATGFRSVSIHTPIRRFVQLRSHDTLDSASRLQQSVDQISLINSDHSRTKINRQLNVDDSINMVTPESGRKVNEPEGWQLPIQILPRRRRGVKLFSRRKEQPIRIVAPGPSIVKRCPEPVKKTIADFVSELDPTGARTQLLSLKNPEAIQPRDIVLVRTRDGDPFAGVVIRINRNAPNVSLLLRNTVLGTGIEREFKILSPNVTGIEIVQRAPKKPKQIRLYYMRQAKHDIGSVDNIVRQYLKVKSSATAGRIVLTSNKNQQQKSKKKKR</sequence>
<dbReference type="Gene3D" id="2.30.30.790">
    <property type="match status" value="1"/>
</dbReference>
<evidence type="ECO:0000256" key="2">
    <source>
        <dbReference type="ARBA" id="ARBA00022980"/>
    </source>
</evidence>
<keyword evidence="5" id="KW-1185">Reference proteome</keyword>
<dbReference type="InterPro" id="IPR008991">
    <property type="entry name" value="Translation_prot_SH3-like_sf"/>
</dbReference>
<dbReference type="GO" id="GO:0005762">
    <property type="term" value="C:mitochondrial large ribosomal subunit"/>
    <property type="evidence" value="ECO:0007669"/>
    <property type="project" value="TreeGrafter"/>
</dbReference>
<evidence type="ECO:0000256" key="3">
    <source>
        <dbReference type="ARBA" id="ARBA00023274"/>
    </source>
</evidence>